<evidence type="ECO:0000313" key="3">
    <source>
        <dbReference type="Proteomes" id="UP000321685"/>
    </source>
</evidence>
<dbReference type="GO" id="GO:0008198">
    <property type="term" value="F:ferrous iron binding"/>
    <property type="evidence" value="ECO:0007669"/>
    <property type="project" value="InterPro"/>
</dbReference>
<dbReference type="AlphaFoldDB" id="A0A511DNC6"/>
<dbReference type="RefSeq" id="WP_147111226.1">
    <property type="nucleotide sequence ID" value="NZ_BJVJ01000050.1"/>
</dbReference>
<keyword evidence="2" id="KW-0223">Dioxygenase</keyword>
<dbReference type="OrthoDB" id="8673673at2"/>
<keyword evidence="2" id="KW-0560">Oxidoreductase</keyword>
<feature type="domain" description="Extradiol ring-cleavage dioxygenase class III enzyme subunit B" evidence="1">
    <location>
        <begin position="8"/>
        <end position="256"/>
    </location>
</feature>
<protein>
    <submittedName>
        <fullName evidence="2">Extradiol dioxygenase</fullName>
    </submittedName>
</protein>
<dbReference type="EMBL" id="BJVJ01000050">
    <property type="protein sequence ID" value="GEL25294.1"/>
    <property type="molecule type" value="Genomic_DNA"/>
</dbReference>
<organism evidence="2 3">
    <name type="scientific">Pseudonocardia sulfidoxydans NBRC 16205</name>
    <dbReference type="NCBI Taxonomy" id="1223511"/>
    <lineage>
        <taxon>Bacteria</taxon>
        <taxon>Bacillati</taxon>
        <taxon>Actinomycetota</taxon>
        <taxon>Actinomycetes</taxon>
        <taxon>Pseudonocardiales</taxon>
        <taxon>Pseudonocardiaceae</taxon>
        <taxon>Pseudonocardia</taxon>
    </lineage>
</organism>
<reference evidence="2 3" key="1">
    <citation type="submission" date="2019-07" db="EMBL/GenBank/DDBJ databases">
        <title>Whole genome shotgun sequence of Pseudonocardia sulfidoxydans NBRC 16205.</title>
        <authorList>
            <person name="Hosoyama A."/>
            <person name="Uohara A."/>
            <person name="Ohji S."/>
            <person name="Ichikawa N."/>
        </authorList>
    </citation>
    <scope>NUCLEOTIDE SEQUENCE [LARGE SCALE GENOMIC DNA]</scope>
    <source>
        <strain evidence="2 3">NBRC 16205</strain>
    </source>
</reference>
<proteinExistence type="predicted"/>
<gene>
    <name evidence="2" type="ORF">PSU4_42480</name>
</gene>
<dbReference type="Pfam" id="PF02900">
    <property type="entry name" value="LigB"/>
    <property type="match status" value="1"/>
</dbReference>
<name>A0A511DNC6_9PSEU</name>
<evidence type="ECO:0000313" key="2">
    <source>
        <dbReference type="EMBL" id="GEL25294.1"/>
    </source>
</evidence>
<dbReference type="CDD" id="cd07359">
    <property type="entry name" value="PCA_45_Doxase_B_like"/>
    <property type="match status" value="1"/>
</dbReference>
<dbReference type="Gene3D" id="3.40.830.10">
    <property type="entry name" value="LigB-like"/>
    <property type="match status" value="1"/>
</dbReference>
<dbReference type="GO" id="GO:0016702">
    <property type="term" value="F:oxidoreductase activity, acting on single donors with incorporation of molecular oxygen, incorporation of two atoms of oxygen"/>
    <property type="evidence" value="ECO:0007669"/>
    <property type="project" value="UniProtKB-ARBA"/>
</dbReference>
<keyword evidence="3" id="KW-1185">Reference proteome</keyword>
<evidence type="ECO:0000259" key="1">
    <source>
        <dbReference type="Pfam" id="PF02900"/>
    </source>
</evidence>
<accession>A0A511DNC6</accession>
<comment type="caution">
    <text evidence="2">The sequence shown here is derived from an EMBL/GenBank/DDBJ whole genome shotgun (WGS) entry which is preliminary data.</text>
</comment>
<dbReference type="SUPFAM" id="SSF53213">
    <property type="entry name" value="LigB-like"/>
    <property type="match status" value="1"/>
</dbReference>
<sequence>MAEITAAVAASHAPGLTGWFSKASEEDQRTVRRAYDGIREVLVAARPDVVLVVGNDHVANARLHDYPDFTFGLAERHRGPDEWFKPWLRVPDYDLPGAPDVAGRLLEALGDTGRRLRGARDNLRFDDNLSVPATLTGLADLGVAVVPVLQNCTVPPIPDQDDCYAFGRALADAIRDDLPAGLRVALLGSGGLSHEPGGPRYLEIDEKFDRWWLDLLVEGDHDRVLAEATLARMEEAGSGGTAELLSWVVVMGAIGPRPCESLGYVAFDQWRCGVGAVCWDLGDAPATATTGTV</sequence>
<dbReference type="InterPro" id="IPR004183">
    <property type="entry name" value="Xdiol_dOase_suB"/>
</dbReference>
<dbReference type="Proteomes" id="UP000321685">
    <property type="component" value="Unassembled WGS sequence"/>
</dbReference>